<evidence type="ECO:0000313" key="2">
    <source>
        <dbReference type="EMBL" id="CAL4793791.1"/>
    </source>
</evidence>
<name>A0A9P1GDL5_9DINO</name>
<dbReference type="EMBL" id="CAMXCT030003833">
    <property type="protein sequence ID" value="CAL4793791.1"/>
    <property type="molecule type" value="Genomic_DNA"/>
</dbReference>
<proteinExistence type="predicted"/>
<organism evidence="1">
    <name type="scientific">Cladocopium goreaui</name>
    <dbReference type="NCBI Taxonomy" id="2562237"/>
    <lineage>
        <taxon>Eukaryota</taxon>
        <taxon>Sar</taxon>
        <taxon>Alveolata</taxon>
        <taxon>Dinophyceae</taxon>
        <taxon>Suessiales</taxon>
        <taxon>Symbiodiniaceae</taxon>
        <taxon>Cladocopium</taxon>
    </lineage>
</organism>
<gene>
    <name evidence="1" type="ORF">C1SCF055_LOCUS32118</name>
</gene>
<reference evidence="1" key="1">
    <citation type="submission" date="2022-10" db="EMBL/GenBank/DDBJ databases">
        <authorList>
            <person name="Chen Y."/>
            <person name="Dougan E. K."/>
            <person name="Chan C."/>
            <person name="Rhodes N."/>
            <person name="Thang M."/>
        </authorList>
    </citation>
    <scope>NUCLEOTIDE SEQUENCE</scope>
</reference>
<accession>A0A9P1GDL5</accession>
<evidence type="ECO:0000313" key="3">
    <source>
        <dbReference type="Proteomes" id="UP001152797"/>
    </source>
</evidence>
<dbReference type="AlphaFoldDB" id="A0A9P1GDL5"/>
<sequence>MLDLLDGFGQATWVLCCRNVTWTRIPAGPLRFEALWVGNLKGQKVPGPHAGGHQQVLGLLPAGNCCKPRWSVDVRRDADDLHGTTVARSLKKQGVVLSHMGPS</sequence>
<protein>
    <submittedName>
        <fullName evidence="1">Uncharacterized protein</fullName>
    </submittedName>
</protein>
<evidence type="ECO:0000313" key="1">
    <source>
        <dbReference type="EMBL" id="CAI4006479.1"/>
    </source>
</evidence>
<dbReference type="EMBL" id="CAMXCT010003833">
    <property type="protein sequence ID" value="CAI4006479.1"/>
    <property type="molecule type" value="Genomic_DNA"/>
</dbReference>
<keyword evidence="3" id="KW-1185">Reference proteome</keyword>
<dbReference type="Proteomes" id="UP001152797">
    <property type="component" value="Unassembled WGS sequence"/>
</dbReference>
<dbReference type="EMBL" id="CAMXCT020003833">
    <property type="protein sequence ID" value="CAL1159854.1"/>
    <property type="molecule type" value="Genomic_DNA"/>
</dbReference>
<comment type="caution">
    <text evidence="1">The sequence shown here is derived from an EMBL/GenBank/DDBJ whole genome shotgun (WGS) entry which is preliminary data.</text>
</comment>
<reference evidence="2 3" key="2">
    <citation type="submission" date="2024-05" db="EMBL/GenBank/DDBJ databases">
        <authorList>
            <person name="Chen Y."/>
            <person name="Shah S."/>
            <person name="Dougan E. K."/>
            <person name="Thang M."/>
            <person name="Chan C."/>
        </authorList>
    </citation>
    <scope>NUCLEOTIDE SEQUENCE [LARGE SCALE GENOMIC DNA]</scope>
</reference>